<dbReference type="Pfam" id="PF01712">
    <property type="entry name" value="dNK"/>
    <property type="match status" value="1"/>
</dbReference>
<keyword evidence="5" id="KW-0418">Kinase</keyword>
<evidence type="ECO:0000256" key="3">
    <source>
        <dbReference type="PIRSR" id="PIRSR000705-3"/>
    </source>
</evidence>
<evidence type="ECO:0000313" key="5">
    <source>
        <dbReference type="EMBL" id="KOC63317.1"/>
    </source>
</evidence>
<dbReference type="AlphaFoldDB" id="A0A0L7QXH2"/>
<evidence type="ECO:0000313" key="6">
    <source>
        <dbReference type="Proteomes" id="UP000053825"/>
    </source>
</evidence>
<dbReference type="STRING" id="597456.A0A0L7QXH2"/>
<proteinExistence type="inferred from homology"/>
<feature type="domain" description="Deoxynucleoside kinase" evidence="4">
    <location>
        <begin position="30"/>
        <end position="231"/>
    </location>
</feature>
<dbReference type="CDD" id="cd01673">
    <property type="entry name" value="dNK"/>
    <property type="match status" value="1"/>
</dbReference>
<gene>
    <name evidence="5" type="ORF">WH47_04766</name>
</gene>
<keyword evidence="3" id="KW-0547">Nucleotide-binding</keyword>
<dbReference type="PANTHER" id="PTHR10513">
    <property type="entry name" value="DEOXYNUCLEOSIDE KINASE"/>
    <property type="match status" value="1"/>
</dbReference>
<keyword evidence="5" id="KW-0808">Transferase</keyword>
<dbReference type="PANTHER" id="PTHR10513:SF24">
    <property type="entry name" value="THYMIDINE KINASE 2, MITOCHONDRIAL"/>
    <property type="match status" value="1"/>
</dbReference>
<dbReference type="Proteomes" id="UP000053825">
    <property type="component" value="Unassembled WGS sequence"/>
</dbReference>
<dbReference type="PIRSF" id="PIRSF000705">
    <property type="entry name" value="DNK"/>
    <property type="match status" value="1"/>
</dbReference>
<keyword evidence="6" id="KW-1185">Reference proteome</keyword>
<dbReference type="InterPro" id="IPR027417">
    <property type="entry name" value="P-loop_NTPase"/>
</dbReference>
<dbReference type="InterPro" id="IPR031314">
    <property type="entry name" value="DNK_dom"/>
</dbReference>
<evidence type="ECO:0000259" key="4">
    <source>
        <dbReference type="Pfam" id="PF01712"/>
    </source>
</evidence>
<dbReference type="EMBL" id="KQ414704">
    <property type="protein sequence ID" value="KOC63317.1"/>
    <property type="molecule type" value="Genomic_DNA"/>
</dbReference>
<dbReference type="Gene3D" id="3.40.50.300">
    <property type="entry name" value="P-loop containing nucleotide triphosphate hydrolases"/>
    <property type="match status" value="1"/>
</dbReference>
<evidence type="ECO:0000256" key="1">
    <source>
        <dbReference type="ARBA" id="ARBA00007420"/>
    </source>
</evidence>
<dbReference type="InterPro" id="IPR050566">
    <property type="entry name" value="Deoxyribonucleoside_kinase"/>
</dbReference>
<dbReference type="OrthoDB" id="567086at2759"/>
<feature type="binding site" evidence="3">
    <location>
        <begin position="34"/>
        <end position="42"/>
    </location>
    <ligand>
        <name>ATP</name>
        <dbReference type="ChEBI" id="CHEBI:30616"/>
    </ligand>
</feature>
<dbReference type="FunFam" id="3.40.50.300:FF:001571">
    <property type="entry name" value="Deoxynucleoside kinase"/>
    <property type="match status" value="1"/>
</dbReference>
<dbReference type="GO" id="GO:0005524">
    <property type="term" value="F:ATP binding"/>
    <property type="evidence" value="ECO:0007669"/>
    <property type="project" value="UniProtKB-KW"/>
</dbReference>
<evidence type="ECO:0000256" key="2">
    <source>
        <dbReference type="PIRSR" id="PIRSR000705-1"/>
    </source>
</evidence>
<dbReference type="InterPro" id="IPR002624">
    <property type="entry name" value="DCK/DGK"/>
</dbReference>
<feature type="active site" description="Proton acceptor" evidence="2">
    <location>
        <position position="110"/>
    </location>
</feature>
<sequence length="241" mass="28321">MAFSSVKSLIPVFQKTTASLCNLCKRQFTVCVEGNIGSGKTTFLSHFKKFNNTTVLQEPVDLWRDVGGTNLLKLMYEDPARHAFLFQSYVQLTMLQRHTYKPPLPYKIMERSVHSGRCFIENMKRAKLLSNVEIMVLNDWYEWCTQNTNLEIDLIVYLRTSPTVVYQRMKERARKEENSVSLEYLKQIHDIHDEWLYHQTLFTVPAPVLVLDGNKNLKDMIIEFENCKNQIFNRKISERNT</sequence>
<name>A0A0L7QXH2_9HYME</name>
<organism evidence="5 6">
    <name type="scientific">Habropoda laboriosa</name>
    <dbReference type="NCBI Taxonomy" id="597456"/>
    <lineage>
        <taxon>Eukaryota</taxon>
        <taxon>Metazoa</taxon>
        <taxon>Ecdysozoa</taxon>
        <taxon>Arthropoda</taxon>
        <taxon>Hexapoda</taxon>
        <taxon>Insecta</taxon>
        <taxon>Pterygota</taxon>
        <taxon>Neoptera</taxon>
        <taxon>Endopterygota</taxon>
        <taxon>Hymenoptera</taxon>
        <taxon>Apocrita</taxon>
        <taxon>Aculeata</taxon>
        <taxon>Apoidea</taxon>
        <taxon>Anthophila</taxon>
        <taxon>Apidae</taxon>
        <taxon>Habropoda</taxon>
    </lineage>
</organism>
<accession>A0A0L7QXH2</accession>
<keyword evidence="3" id="KW-0067">ATP-binding</keyword>
<dbReference type="SUPFAM" id="SSF52540">
    <property type="entry name" value="P-loop containing nucleoside triphosphate hydrolases"/>
    <property type="match status" value="1"/>
</dbReference>
<comment type="similarity">
    <text evidence="1">Belongs to the DCK/DGK family.</text>
</comment>
<dbReference type="GO" id="GO:0005739">
    <property type="term" value="C:mitochondrion"/>
    <property type="evidence" value="ECO:0007669"/>
    <property type="project" value="TreeGrafter"/>
</dbReference>
<protein>
    <submittedName>
        <fullName evidence="5">Deoxynucleoside kinase</fullName>
    </submittedName>
</protein>
<reference evidence="5 6" key="1">
    <citation type="submission" date="2015-07" db="EMBL/GenBank/DDBJ databases">
        <title>The genome of Habropoda laboriosa.</title>
        <authorList>
            <person name="Pan H."/>
            <person name="Kapheim K."/>
        </authorList>
    </citation>
    <scope>NUCLEOTIDE SEQUENCE [LARGE SCALE GENOMIC DNA]</scope>
    <source>
        <strain evidence="5">0110345459</strain>
    </source>
</reference>
<dbReference type="GO" id="GO:0019136">
    <property type="term" value="F:deoxynucleoside kinase activity"/>
    <property type="evidence" value="ECO:0007669"/>
    <property type="project" value="InterPro"/>
</dbReference>
<feature type="binding site" evidence="3">
    <location>
        <begin position="168"/>
        <end position="172"/>
    </location>
    <ligand>
        <name>ATP</name>
        <dbReference type="ChEBI" id="CHEBI:30616"/>
    </ligand>
</feature>